<name>A0A556U5Z6_BAGYA</name>
<dbReference type="Proteomes" id="UP000319801">
    <property type="component" value="Unassembled WGS sequence"/>
</dbReference>
<evidence type="ECO:0000313" key="1">
    <source>
        <dbReference type="EMBL" id="TSN03414.1"/>
    </source>
</evidence>
<accession>A0A556U5Z6</accession>
<evidence type="ECO:0000313" key="2">
    <source>
        <dbReference type="Proteomes" id="UP000319801"/>
    </source>
</evidence>
<proteinExistence type="predicted"/>
<keyword evidence="2" id="KW-1185">Reference proteome</keyword>
<comment type="caution">
    <text evidence="1">The sequence shown here is derived from an EMBL/GenBank/DDBJ whole genome shotgun (WGS) entry which is preliminary data.</text>
</comment>
<dbReference type="OrthoDB" id="5947521at2759"/>
<dbReference type="EMBL" id="VCAZ01000052">
    <property type="protein sequence ID" value="TSN03414.1"/>
    <property type="molecule type" value="Genomic_DNA"/>
</dbReference>
<protein>
    <submittedName>
        <fullName evidence="1">Uncharacterized protein</fullName>
    </submittedName>
</protein>
<sequence length="228" mass="26212">MDSEKSFTFNRKLLFTAHQNVILSRSRIHTLVPPTAAVEHTDPWEIKPPDFSPKLYRTLGLPRIKKKTLDPAILRNRIRGLEELSERLNRVSSLMRLNKQEKKSNIPVFVTSYQPPASLDLQLQFVKFGKFPTNSYKNPKPHNFRPCDENLPEIVTSIAKDPGNIKLRCQFLEARNQIESSPTKGEPDRKIITFKPEEPKWDARLILQKSPWPPMSASYTVSGVCTVH</sequence>
<dbReference type="AlphaFoldDB" id="A0A556U5Z6"/>
<gene>
    <name evidence="1" type="ORF">Baya_8550</name>
</gene>
<reference evidence="1 2" key="1">
    <citation type="journal article" date="2019" name="Genome Biol. Evol.">
        <title>Whole-Genome Sequencing of the Giant Devil Catfish, Bagarius yarrelli.</title>
        <authorList>
            <person name="Jiang W."/>
            <person name="Lv Y."/>
            <person name="Cheng L."/>
            <person name="Yang K."/>
            <person name="Chao B."/>
            <person name="Wang X."/>
            <person name="Li Y."/>
            <person name="Pan X."/>
            <person name="You X."/>
            <person name="Zhang Y."/>
            <person name="Yang J."/>
            <person name="Li J."/>
            <person name="Zhang X."/>
            <person name="Liu S."/>
            <person name="Sun C."/>
            <person name="Yang J."/>
            <person name="Shi Q."/>
        </authorList>
    </citation>
    <scope>NUCLEOTIDE SEQUENCE [LARGE SCALE GENOMIC DNA]</scope>
    <source>
        <strain evidence="1">JWS20170419001</strain>
        <tissue evidence="1">Muscle</tissue>
    </source>
</reference>
<organism evidence="1 2">
    <name type="scientific">Bagarius yarrelli</name>
    <name type="common">Goonch</name>
    <name type="synonym">Bagrus yarrelli</name>
    <dbReference type="NCBI Taxonomy" id="175774"/>
    <lineage>
        <taxon>Eukaryota</taxon>
        <taxon>Metazoa</taxon>
        <taxon>Chordata</taxon>
        <taxon>Craniata</taxon>
        <taxon>Vertebrata</taxon>
        <taxon>Euteleostomi</taxon>
        <taxon>Actinopterygii</taxon>
        <taxon>Neopterygii</taxon>
        <taxon>Teleostei</taxon>
        <taxon>Ostariophysi</taxon>
        <taxon>Siluriformes</taxon>
        <taxon>Sisoridae</taxon>
        <taxon>Sisorinae</taxon>
        <taxon>Bagarius</taxon>
    </lineage>
</organism>